<protein>
    <recommendedName>
        <fullName evidence="4">Yip1 domain-containing protein</fullName>
    </recommendedName>
</protein>
<reference evidence="2" key="1">
    <citation type="submission" date="2022-04" db="EMBL/GenBank/DDBJ databases">
        <title>Diverse halophilic archaea isolated from saline environments.</title>
        <authorList>
            <person name="Cui H.-L."/>
        </authorList>
    </citation>
    <scope>NUCLEOTIDE SEQUENCE</scope>
    <source>
        <strain evidence="2">XZYJT40</strain>
    </source>
</reference>
<evidence type="ECO:0000256" key="1">
    <source>
        <dbReference type="SAM" id="Phobius"/>
    </source>
</evidence>
<dbReference type="GeneID" id="72188360"/>
<dbReference type="Proteomes" id="UP000830434">
    <property type="component" value="Chromosome"/>
</dbReference>
<dbReference type="KEGG" id="haxz:M0R88_00855"/>
<evidence type="ECO:0000313" key="2">
    <source>
        <dbReference type="EMBL" id="UPW00667.1"/>
    </source>
</evidence>
<gene>
    <name evidence="2" type="ORF">M0R88_00855</name>
</gene>
<keyword evidence="3" id="KW-1185">Reference proteome</keyword>
<feature type="transmembrane region" description="Helical" evidence="1">
    <location>
        <begin position="43"/>
        <end position="64"/>
    </location>
</feature>
<keyword evidence="1" id="KW-1133">Transmembrane helix</keyword>
<keyword evidence="1" id="KW-0472">Membrane</keyword>
<dbReference type="RefSeq" id="WP_248655077.1">
    <property type="nucleotide sequence ID" value="NZ_CP096658.1"/>
</dbReference>
<sequence>MDDHLRRGLPFFLTVGLPAAGGLDWYARTGCEDCYGAGLPLTLAGYLLALAAAVCFAALASWLLGEAIERALDWRVGRAVFAPSGRTLAALVPVVGVALALARPLFAGQTTADPAVWSLLAVLYAPFVAGLFPAFALLTAVESGQQGVALFVALVGCLLAASLAEVAWLYLLATGLGRVAAGVGQRVASTRNSWSE</sequence>
<name>A0A8U0IHV6_9EURY</name>
<feature type="transmembrane region" description="Helical" evidence="1">
    <location>
        <begin position="148"/>
        <end position="171"/>
    </location>
</feature>
<proteinExistence type="predicted"/>
<accession>A0A8U0IHV6</accession>
<feature type="transmembrane region" description="Helical" evidence="1">
    <location>
        <begin position="85"/>
        <end position="103"/>
    </location>
</feature>
<evidence type="ECO:0000313" key="3">
    <source>
        <dbReference type="Proteomes" id="UP000830434"/>
    </source>
</evidence>
<organism evidence="2 3">
    <name type="scientific">Halorussus gelatinilyticus</name>
    <dbReference type="NCBI Taxonomy" id="2937524"/>
    <lineage>
        <taxon>Archaea</taxon>
        <taxon>Methanobacteriati</taxon>
        <taxon>Methanobacteriota</taxon>
        <taxon>Stenosarchaea group</taxon>
        <taxon>Halobacteria</taxon>
        <taxon>Halobacteriales</taxon>
        <taxon>Haladaptataceae</taxon>
        <taxon>Halorussus</taxon>
    </lineage>
</organism>
<feature type="transmembrane region" description="Helical" evidence="1">
    <location>
        <begin position="115"/>
        <end position="141"/>
    </location>
</feature>
<keyword evidence="1" id="KW-0812">Transmembrane</keyword>
<dbReference type="AlphaFoldDB" id="A0A8U0IHV6"/>
<dbReference type="EMBL" id="CP096658">
    <property type="protein sequence ID" value="UPW00667.1"/>
    <property type="molecule type" value="Genomic_DNA"/>
</dbReference>
<evidence type="ECO:0008006" key="4">
    <source>
        <dbReference type="Google" id="ProtNLM"/>
    </source>
</evidence>